<comment type="caution">
    <text evidence="1">The sequence shown here is derived from an EMBL/GenBank/DDBJ whole genome shotgun (WGS) entry which is preliminary data.</text>
</comment>
<dbReference type="AlphaFoldDB" id="A0A6M0S0R0"/>
<organism evidence="1 2">
    <name type="scientific">Adonisia turfae CCMR0082</name>
    <dbReference type="NCBI Taxonomy" id="2304604"/>
    <lineage>
        <taxon>Bacteria</taxon>
        <taxon>Bacillati</taxon>
        <taxon>Cyanobacteriota</taxon>
        <taxon>Adonisia</taxon>
        <taxon>Adonisia turfae</taxon>
    </lineage>
</organism>
<proteinExistence type="predicted"/>
<accession>A0A6M0S0R0</accession>
<name>A0A6M0S0R0_9CYAN</name>
<evidence type="ECO:0000313" key="1">
    <source>
        <dbReference type="EMBL" id="NEZ61976.1"/>
    </source>
</evidence>
<evidence type="ECO:0008006" key="3">
    <source>
        <dbReference type="Google" id="ProtNLM"/>
    </source>
</evidence>
<dbReference type="Proteomes" id="UP000473574">
    <property type="component" value="Unassembled WGS sequence"/>
</dbReference>
<sequence>MTTYLQLKSAVIEASRKYHSYRGKSAKTLVKRKAAYESALAALDAYQYEKGGICVERLIRGLSTVKELKAEAKRRGFRGYSRLSKAQLIRLLAD</sequence>
<protein>
    <recommendedName>
        <fullName evidence="3">Rho termination factor N-terminal domain-containing protein</fullName>
    </recommendedName>
</protein>
<evidence type="ECO:0000313" key="2">
    <source>
        <dbReference type="Proteomes" id="UP000473574"/>
    </source>
</evidence>
<dbReference type="EMBL" id="QZCE01000001">
    <property type="protein sequence ID" value="NEZ61976.1"/>
    <property type="molecule type" value="Genomic_DNA"/>
</dbReference>
<gene>
    <name evidence="1" type="ORF">D0962_04170</name>
</gene>
<dbReference type="RefSeq" id="WP_163660056.1">
    <property type="nucleotide sequence ID" value="NZ_QZCE01000001.1"/>
</dbReference>
<reference evidence="1 2" key="1">
    <citation type="journal article" date="2020" name="Microb. Ecol.">
        <title>Ecogenomics of the Marine Benthic Filamentous Cyanobacterium Adonisia.</title>
        <authorList>
            <person name="Walter J.M."/>
            <person name="Coutinho F.H."/>
            <person name="Leomil L."/>
            <person name="Hargreaves P.I."/>
            <person name="Campeao M.E."/>
            <person name="Vieira V.V."/>
            <person name="Silva B.S."/>
            <person name="Fistarol G.O."/>
            <person name="Salomon P.S."/>
            <person name="Sawabe T."/>
            <person name="Mino S."/>
            <person name="Hosokawa M."/>
            <person name="Miyashita H."/>
            <person name="Maruyama F."/>
            <person name="van Verk M.C."/>
            <person name="Dutilh B.E."/>
            <person name="Thompson C.C."/>
            <person name="Thompson F.L."/>
        </authorList>
    </citation>
    <scope>NUCLEOTIDE SEQUENCE [LARGE SCALE GENOMIC DNA]</scope>
    <source>
        <strain evidence="1 2">CCMR0082</strain>
    </source>
</reference>